<evidence type="ECO:0000313" key="2">
    <source>
        <dbReference type="Proteomes" id="UP000317990"/>
    </source>
</evidence>
<accession>A0A524RN68</accession>
<reference evidence="1 2" key="1">
    <citation type="journal article" date="2019" name="mSystems">
        <title>Life at home and on the roam: Genomic adaptions reflect the dual lifestyle of an intracellular, facultative symbiont.</title>
        <authorList>
            <person name="Burgsdorf I."/>
        </authorList>
    </citation>
    <scope>NUCLEOTIDE SEQUENCE [LARGE SCALE GENOMIC DNA]</scope>
    <source>
        <strain evidence="1">277cV</strain>
    </source>
</reference>
<proteinExistence type="predicted"/>
<name>A0A524RN68_9CHRO</name>
<dbReference type="EMBL" id="SRMO01000065">
    <property type="protein sequence ID" value="TGG92230.1"/>
    <property type="molecule type" value="Genomic_DNA"/>
</dbReference>
<comment type="caution">
    <text evidence="1">The sequence shown here is derived from an EMBL/GenBank/DDBJ whole genome shotgun (WGS) entry which is preliminary data.</text>
</comment>
<gene>
    <name evidence="1" type="ORF">ERJ67_06110</name>
</gene>
<evidence type="ECO:0000313" key="1">
    <source>
        <dbReference type="EMBL" id="TGG92230.1"/>
    </source>
</evidence>
<protein>
    <submittedName>
        <fullName evidence="1">Uncharacterized protein</fullName>
    </submittedName>
</protein>
<dbReference type="Proteomes" id="UP000317990">
    <property type="component" value="Unassembled WGS sequence"/>
</dbReference>
<dbReference type="AlphaFoldDB" id="A0A524RN68"/>
<sequence length="116" mass="12588">MSESTWWMAQQDVLLSAESQPIAAVAGSETDAPMATICDAADHHADTPAAGYTPLQREALQLAESYGLDLNGEELDELCWLMEDMGRDEAMAQCAYSRARLQWDPAADLPQQSSPG</sequence>
<organism evidence="1 2">
    <name type="scientific">Aphanocapsa feldmannii 277cV</name>
    <dbReference type="NCBI Taxonomy" id="2507553"/>
    <lineage>
        <taxon>Bacteria</taxon>
        <taxon>Bacillati</taxon>
        <taxon>Cyanobacteriota</taxon>
        <taxon>Cyanophyceae</taxon>
        <taxon>Oscillatoriophycideae</taxon>
        <taxon>Chroococcales</taxon>
        <taxon>Microcystaceae</taxon>
        <taxon>Aphanocapsa</taxon>
    </lineage>
</organism>